<keyword evidence="8" id="KW-1133">Transmembrane helix</keyword>
<keyword evidence="8" id="KW-0472">Membrane</keyword>
<comment type="catalytic activity">
    <reaction evidence="1">
        <text>ATP + protein L-histidine = ADP + protein N-phospho-L-histidine.</text>
        <dbReference type="EC" id="2.7.13.3"/>
    </reaction>
</comment>
<dbReference type="AlphaFoldDB" id="A0A4R2Q3R7"/>
<keyword evidence="3" id="KW-0597">Phosphoprotein</keyword>
<evidence type="ECO:0000256" key="4">
    <source>
        <dbReference type="ARBA" id="ARBA00022679"/>
    </source>
</evidence>
<keyword evidence="8" id="KW-0812">Transmembrane</keyword>
<dbReference type="EC" id="2.7.13.3" evidence="2"/>
<dbReference type="InterPro" id="IPR036890">
    <property type="entry name" value="HATPase_C_sf"/>
</dbReference>
<protein>
    <recommendedName>
        <fullName evidence="2">histidine kinase</fullName>
        <ecNumber evidence="2">2.7.13.3</ecNumber>
    </recommendedName>
</protein>
<evidence type="ECO:0000256" key="1">
    <source>
        <dbReference type="ARBA" id="ARBA00000085"/>
    </source>
</evidence>
<evidence type="ECO:0000256" key="2">
    <source>
        <dbReference type="ARBA" id="ARBA00012438"/>
    </source>
</evidence>
<keyword evidence="11" id="KW-1185">Reference proteome</keyword>
<dbReference type="InterPro" id="IPR011495">
    <property type="entry name" value="Sig_transdc_His_kin_sub2_dim/P"/>
</dbReference>
<dbReference type="Proteomes" id="UP000294835">
    <property type="component" value="Unassembled WGS sequence"/>
</dbReference>
<evidence type="ECO:0000256" key="8">
    <source>
        <dbReference type="SAM" id="Phobius"/>
    </source>
</evidence>
<dbReference type="Pfam" id="PF07568">
    <property type="entry name" value="HisKA_2"/>
    <property type="match status" value="1"/>
</dbReference>
<dbReference type="Gene3D" id="3.30.450.20">
    <property type="entry name" value="PAS domain"/>
    <property type="match status" value="2"/>
</dbReference>
<evidence type="ECO:0000256" key="3">
    <source>
        <dbReference type="ARBA" id="ARBA00022553"/>
    </source>
</evidence>
<comment type="caution">
    <text evidence="10">The sequence shown here is derived from an EMBL/GenBank/DDBJ whole genome shotgun (WGS) entry which is preliminary data.</text>
</comment>
<evidence type="ECO:0000259" key="9">
    <source>
        <dbReference type="Pfam" id="PF07568"/>
    </source>
</evidence>
<proteinExistence type="predicted"/>
<sequence length="602" mass="66236">MTDKLKARLQARRWTHGLAIWLIGALTIAMLPLGLISVYQTSQVLNESRRLSGVALMDRTQRAAARTQALIQSAFGAARAVAAANVLLEQGTLTCDAVLGRLVDETDDFMFAGFIARDGTITCSSSGNHPNVADDAYFLEILRDPRPRVDTRMNRDLPNPRVVRVSVPVFGDAGLTGFVLISIPYVAAYYTLDDQGQSVDLLVFDEDGEFLTAEAASREGGSGPDNIEAVLPRGRTPQDMARAGRQTFRGENRLGETRDFAVVPVVEGRVYVLGSWEPQRSSLLPTAGRAMALYFPILMWGAGIVVAYFAVHRLAIRHIRRLQSWMRLYAGGKTDFENARLDRAPDELEVVAEAFRSMTRRLAEQDRALEEDLAEKTMLLKEVHHRVKNNLQIITSIMNMQIRNARSAEARVLLRRVQDRVMALAAIHRYLYLARRLSMVRADKLLDDIIGQLVVMGDIDKGENAVKISTRLDPVEISPDQSVPLSLLAAEAAFNAVKYCGAPTGEAPWIVVALQHLADGRICLSVVNSRSASGDTRTAAGSGLGQDLIASFAAQLDGTLEVEAKDDRYELHVTFTPLPPDYAYPEEDDLAADAPVAQDQRI</sequence>
<dbReference type="OrthoDB" id="9767435at2"/>
<dbReference type="Gene3D" id="3.30.565.10">
    <property type="entry name" value="Histidine kinase-like ATPase, C-terminal domain"/>
    <property type="match status" value="1"/>
</dbReference>
<accession>A0A4R2Q3R7</accession>
<feature type="transmembrane region" description="Helical" evidence="8">
    <location>
        <begin position="291"/>
        <end position="311"/>
    </location>
</feature>
<name>A0A4R2Q3R7_9RHOB</name>
<dbReference type="EMBL" id="SLXP01000002">
    <property type="protein sequence ID" value="TCP43059.1"/>
    <property type="molecule type" value="Genomic_DNA"/>
</dbReference>
<feature type="transmembrane region" description="Helical" evidence="8">
    <location>
        <begin position="20"/>
        <end position="39"/>
    </location>
</feature>
<dbReference type="PANTHER" id="PTHR41523:SF8">
    <property type="entry name" value="ETHYLENE RESPONSE SENSOR PROTEIN"/>
    <property type="match status" value="1"/>
</dbReference>
<evidence type="ECO:0000256" key="7">
    <source>
        <dbReference type="ARBA" id="ARBA00022840"/>
    </source>
</evidence>
<reference evidence="10 11" key="1">
    <citation type="submission" date="2019-03" db="EMBL/GenBank/DDBJ databases">
        <title>Genomic Encyclopedia of Type Strains, Phase IV (KMG-IV): sequencing the most valuable type-strain genomes for metagenomic binning, comparative biology and taxonomic classification.</title>
        <authorList>
            <person name="Goeker M."/>
        </authorList>
    </citation>
    <scope>NUCLEOTIDE SEQUENCE [LARGE SCALE GENOMIC DNA]</scope>
    <source>
        <strain evidence="10 11">DSM 18063</strain>
    </source>
</reference>
<evidence type="ECO:0000256" key="5">
    <source>
        <dbReference type="ARBA" id="ARBA00022741"/>
    </source>
</evidence>
<dbReference type="GO" id="GO:0005524">
    <property type="term" value="F:ATP binding"/>
    <property type="evidence" value="ECO:0007669"/>
    <property type="project" value="UniProtKB-KW"/>
</dbReference>
<keyword evidence="4" id="KW-0808">Transferase</keyword>
<keyword evidence="6 10" id="KW-0418">Kinase</keyword>
<keyword evidence="5" id="KW-0547">Nucleotide-binding</keyword>
<evidence type="ECO:0000313" key="11">
    <source>
        <dbReference type="Proteomes" id="UP000294835"/>
    </source>
</evidence>
<gene>
    <name evidence="10" type="ORF">EV662_102252</name>
</gene>
<evidence type="ECO:0000313" key="10">
    <source>
        <dbReference type="EMBL" id="TCP43059.1"/>
    </source>
</evidence>
<keyword evidence="7" id="KW-0067">ATP-binding</keyword>
<dbReference type="RefSeq" id="WP_132460916.1">
    <property type="nucleotide sequence ID" value="NZ_SLXP01000002.1"/>
</dbReference>
<organism evidence="10 11">
    <name type="scientific">Rhodovulum marinum</name>
    <dbReference type="NCBI Taxonomy" id="320662"/>
    <lineage>
        <taxon>Bacteria</taxon>
        <taxon>Pseudomonadati</taxon>
        <taxon>Pseudomonadota</taxon>
        <taxon>Alphaproteobacteria</taxon>
        <taxon>Rhodobacterales</taxon>
        <taxon>Paracoccaceae</taxon>
        <taxon>Rhodovulum</taxon>
    </lineage>
</organism>
<dbReference type="PANTHER" id="PTHR41523">
    <property type="entry name" value="TWO-COMPONENT SYSTEM SENSOR PROTEIN"/>
    <property type="match status" value="1"/>
</dbReference>
<feature type="domain" description="Signal transduction histidine kinase subgroup 2 dimerisation and phosphoacceptor" evidence="9">
    <location>
        <begin position="382"/>
        <end position="454"/>
    </location>
</feature>
<evidence type="ECO:0000256" key="6">
    <source>
        <dbReference type="ARBA" id="ARBA00022777"/>
    </source>
</evidence>
<dbReference type="GO" id="GO:0004673">
    <property type="term" value="F:protein histidine kinase activity"/>
    <property type="evidence" value="ECO:0007669"/>
    <property type="project" value="UniProtKB-EC"/>
</dbReference>